<gene>
    <name evidence="2" type="ORF">K491DRAFT_31418</name>
</gene>
<evidence type="ECO:0000313" key="2">
    <source>
        <dbReference type="EMBL" id="KAF2652769.1"/>
    </source>
</evidence>
<dbReference type="InterPro" id="IPR053083">
    <property type="entry name" value="TF_kinase-domain_protein"/>
</dbReference>
<dbReference type="InterPro" id="IPR000719">
    <property type="entry name" value="Prot_kinase_dom"/>
</dbReference>
<dbReference type="OrthoDB" id="3673723at2759"/>
<accession>A0A6A6SYD6</accession>
<dbReference type="GO" id="GO:0005524">
    <property type="term" value="F:ATP binding"/>
    <property type="evidence" value="ECO:0007669"/>
    <property type="project" value="InterPro"/>
</dbReference>
<dbReference type="InterPro" id="IPR011009">
    <property type="entry name" value="Kinase-like_dom_sf"/>
</dbReference>
<sequence length="461" mass="53556">MPGNAHFTFWPDLPWSPETDAGDTPNLAAWNARRLEVEDSGLTKAKQNWLHMNVSRDDDNDNEFWHGAHFIYNGGQGSCALFVKTDENNFIIDRMVVKETCALSASNWETQSMWRNKLPAEIDIHRRIEIARKNIEDNDIGDHRFDHLVQFRGYRLLMRKRMYRLYLNLYSGDLYEAALPHFQNWQYNDQFGTCGTNEKVPEEYIWYVFSALVDACLALQYGRSLDQTTWEPITHCDLKLENVLLGRSDDSTTKWPRPVVADFGHAFYETVDADPAENPREYANWTVSDDYAPEQEPLRWYPPVKLNERTDVWGIGKILWCLITNSNQPPARVLPGGRRVVIDALGNKHTRYPTVNWPYLYPTKEVLTGRWFTASRKYSGELKELVRRCLEYRQGARHSLIQLRNAIDRAFEKRPNLKTARPDTGFAHNDEFEQWAVGKTYKRRDIETLGGDSIGHEGASM</sequence>
<dbReference type="PANTHER" id="PTHR44305">
    <property type="entry name" value="SI:DKEY-192D15.2-RELATED"/>
    <property type="match status" value="1"/>
</dbReference>
<dbReference type="Proteomes" id="UP000799324">
    <property type="component" value="Unassembled WGS sequence"/>
</dbReference>
<dbReference type="PANTHER" id="PTHR44305:SF24">
    <property type="entry name" value="TYROSINE-PROTEIN KINASE C03B1.5-RELATED"/>
    <property type="match status" value="1"/>
</dbReference>
<protein>
    <recommendedName>
        <fullName evidence="1">Protein kinase domain-containing protein</fullName>
    </recommendedName>
</protein>
<dbReference type="EMBL" id="MU004394">
    <property type="protein sequence ID" value="KAF2652769.1"/>
    <property type="molecule type" value="Genomic_DNA"/>
</dbReference>
<dbReference type="InterPro" id="IPR008271">
    <property type="entry name" value="Ser/Thr_kinase_AS"/>
</dbReference>
<reference evidence="2" key="1">
    <citation type="journal article" date="2020" name="Stud. Mycol.">
        <title>101 Dothideomycetes genomes: a test case for predicting lifestyles and emergence of pathogens.</title>
        <authorList>
            <person name="Haridas S."/>
            <person name="Albert R."/>
            <person name="Binder M."/>
            <person name="Bloem J."/>
            <person name="Labutti K."/>
            <person name="Salamov A."/>
            <person name="Andreopoulos B."/>
            <person name="Baker S."/>
            <person name="Barry K."/>
            <person name="Bills G."/>
            <person name="Bluhm B."/>
            <person name="Cannon C."/>
            <person name="Castanera R."/>
            <person name="Culley D."/>
            <person name="Daum C."/>
            <person name="Ezra D."/>
            <person name="Gonzalez J."/>
            <person name="Henrissat B."/>
            <person name="Kuo A."/>
            <person name="Liang C."/>
            <person name="Lipzen A."/>
            <person name="Lutzoni F."/>
            <person name="Magnuson J."/>
            <person name="Mondo S."/>
            <person name="Nolan M."/>
            <person name="Ohm R."/>
            <person name="Pangilinan J."/>
            <person name="Park H.-J."/>
            <person name="Ramirez L."/>
            <person name="Alfaro M."/>
            <person name="Sun H."/>
            <person name="Tritt A."/>
            <person name="Yoshinaga Y."/>
            <person name="Zwiers L.-H."/>
            <person name="Turgeon B."/>
            <person name="Goodwin S."/>
            <person name="Spatafora J."/>
            <person name="Crous P."/>
            <person name="Grigoriev I."/>
        </authorList>
    </citation>
    <scope>NUCLEOTIDE SEQUENCE</scope>
    <source>
        <strain evidence="2">CBS 122681</strain>
    </source>
</reference>
<name>A0A6A6SYD6_9PLEO</name>
<dbReference type="SMART" id="SM00220">
    <property type="entry name" value="S_TKc"/>
    <property type="match status" value="1"/>
</dbReference>
<keyword evidence="3" id="KW-1185">Reference proteome</keyword>
<dbReference type="AlphaFoldDB" id="A0A6A6SYD6"/>
<organism evidence="2 3">
    <name type="scientific">Lophiostoma macrostomum CBS 122681</name>
    <dbReference type="NCBI Taxonomy" id="1314788"/>
    <lineage>
        <taxon>Eukaryota</taxon>
        <taxon>Fungi</taxon>
        <taxon>Dikarya</taxon>
        <taxon>Ascomycota</taxon>
        <taxon>Pezizomycotina</taxon>
        <taxon>Dothideomycetes</taxon>
        <taxon>Pleosporomycetidae</taxon>
        <taxon>Pleosporales</taxon>
        <taxon>Lophiostomataceae</taxon>
        <taxon>Lophiostoma</taxon>
    </lineage>
</organism>
<evidence type="ECO:0000313" key="3">
    <source>
        <dbReference type="Proteomes" id="UP000799324"/>
    </source>
</evidence>
<feature type="domain" description="Protein kinase" evidence="1">
    <location>
        <begin position="65"/>
        <end position="411"/>
    </location>
</feature>
<dbReference type="GO" id="GO:0004672">
    <property type="term" value="F:protein kinase activity"/>
    <property type="evidence" value="ECO:0007669"/>
    <property type="project" value="InterPro"/>
</dbReference>
<proteinExistence type="predicted"/>
<dbReference type="PROSITE" id="PS00108">
    <property type="entry name" value="PROTEIN_KINASE_ST"/>
    <property type="match status" value="1"/>
</dbReference>
<dbReference type="SUPFAM" id="SSF56112">
    <property type="entry name" value="Protein kinase-like (PK-like)"/>
    <property type="match status" value="1"/>
</dbReference>
<evidence type="ECO:0000259" key="1">
    <source>
        <dbReference type="PROSITE" id="PS50011"/>
    </source>
</evidence>
<dbReference type="PROSITE" id="PS50011">
    <property type="entry name" value="PROTEIN_KINASE_DOM"/>
    <property type="match status" value="1"/>
</dbReference>
<dbReference type="Gene3D" id="1.10.510.10">
    <property type="entry name" value="Transferase(Phosphotransferase) domain 1"/>
    <property type="match status" value="1"/>
</dbReference>